<dbReference type="RefSeq" id="WP_255332029.1">
    <property type="nucleotide sequence ID" value="NZ_VOTZ01000005.1"/>
</dbReference>
<dbReference type="PANTHER" id="PTHR35936">
    <property type="entry name" value="MEMBRANE-BOUND LYTIC MUREIN TRANSGLYCOSYLASE F"/>
    <property type="match status" value="1"/>
</dbReference>
<dbReference type="SUPFAM" id="SSF53850">
    <property type="entry name" value="Periplasmic binding protein-like II"/>
    <property type="match status" value="1"/>
</dbReference>
<evidence type="ECO:0000256" key="1">
    <source>
        <dbReference type="ARBA" id="ARBA00022729"/>
    </source>
</evidence>
<comment type="caution">
    <text evidence="4">The sequence shown here is derived from an EMBL/GenBank/DDBJ whole genome shotgun (WGS) entry which is preliminary data.</text>
</comment>
<dbReference type="EMBL" id="VOTZ01000005">
    <property type="protein sequence ID" value="MCQ1538098.1"/>
    <property type="molecule type" value="Genomic_DNA"/>
</dbReference>
<protein>
    <submittedName>
        <fullName evidence="4">Amino acid ABC transporter substrate-binding protein</fullName>
    </submittedName>
</protein>
<feature type="domain" description="Ionotropic glutamate receptor C-terminal" evidence="3">
    <location>
        <begin position="35"/>
        <end position="256"/>
    </location>
</feature>
<gene>
    <name evidence="4" type="ORF">FTO68_03710</name>
</gene>
<name>A0ABD4TJZ4_9EURY</name>
<dbReference type="InterPro" id="IPR001638">
    <property type="entry name" value="Solute-binding_3/MltF_N"/>
</dbReference>
<dbReference type="SMART" id="SM00079">
    <property type="entry name" value="PBPe"/>
    <property type="match status" value="1"/>
</dbReference>
<evidence type="ECO:0000259" key="3">
    <source>
        <dbReference type="SMART" id="SM00079"/>
    </source>
</evidence>
<keyword evidence="1" id="KW-0732">Signal</keyword>
<dbReference type="AlphaFoldDB" id="A0ABD4TJZ4"/>
<feature type="domain" description="Solute-binding protein family 3/N-terminal" evidence="2">
    <location>
        <begin position="35"/>
        <end position="258"/>
    </location>
</feature>
<evidence type="ECO:0000313" key="5">
    <source>
        <dbReference type="Proteomes" id="UP001524383"/>
    </source>
</evidence>
<organism evidence="4 5">
    <name type="scientific">Methanocalculus taiwanensis</name>
    <dbReference type="NCBI Taxonomy" id="106207"/>
    <lineage>
        <taxon>Archaea</taxon>
        <taxon>Methanobacteriati</taxon>
        <taxon>Methanobacteriota</taxon>
        <taxon>Stenosarchaea group</taxon>
        <taxon>Methanomicrobia</taxon>
        <taxon>Methanomicrobiales</taxon>
        <taxon>Methanocalculaceae</taxon>
        <taxon>Methanocalculus</taxon>
    </lineage>
</organism>
<dbReference type="Gene3D" id="3.40.190.10">
    <property type="entry name" value="Periplasmic binding protein-like II"/>
    <property type="match status" value="2"/>
</dbReference>
<evidence type="ECO:0000313" key="4">
    <source>
        <dbReference type="EMBL" id="MCQ1538098.1"/>
    </source>
</evidence>
<dbReference type="PANTHER" id="PTHR35936:SF17">
    <property type="entry name" value="ARGININE-BINDING EXTRACELLULAR PROTEIN ARTP"/>
    <property type="match status" value="1"/>
</dbReference>
<accession>A0ABD4TJZ4</accession>
<sequence length="258" mass="28223">MNAKVCAALIAAVVLSLLAAGCMGGETPAPADRPQYIVGIDGDYKPFSYIESDGSAAGFDVESIQWIGEEMGFDVKIQPMAWDGIITSLVTKKIDMVYSGMTITPERQERVSFSNPYWIVNQAVAARADSSMTIEDVLAGKVIMGAQRGSTAADYIQTNLVDKGLLSENDFKLYTGFSLAVADLENERVDAVMFDVPVVNEFIQEKGLRKVGLVETDEEYGVAIRKEDTELLATINEGIDRLQASPKWDELKQKYGLE</sequence>
<keyword evidence="5" id="KW-1185">Reference proteome</keyword>
<reference evidence="4 5" key="1">
    <citation type="submission" date="2019-08" db="EMBL/GenBank/DDBJ databases">
        <authorList>
            <person name="Chen S.-C."/>
            <person name="Lai M.-C."/>
            <person name="You Y.-T."/>
        </authorList>
    </citation>
    <scope>NUCLEOTIDE SEQUENCE [LARGE SCALE GENOMIC DNA]</scope>
    <source>
        <strain evidence="4 5">P2F9704a</strain>
    </source>
</reference>
<dbReference type="Pfam" id="PF00497">
    <property type="entry name" value="SBP_bac_3"/>
    <property type="match status" value="1"/>
</dbReference>
<dbReference type="InterPro" id="IPR001320">
    <property type="entry name" value="Iontro_rcpt_C"/>
</dbReference>
<evidence type="ECO:0000259" key="2">
    <source>
        <dbReference type="SMART" id="SM00062"/>
    </source>
</evidence>
<dbReference type="PROSITE" id="PS51257">
    <property type="entry name" value="PROKAR_LIPOPROTEIN"/>
    <property type="match status" value="1"/>
</dbReference>
<dbReference type="CDD" id="cd13530">
    <property type="entry name" value="PBP2_peptides_like"/>
    <property type="match status" value="1"/>
</dbReference>
<dbReference type="Proteomes" id="UP001524383">
    <property type="component" value="Unassembled WGS sequence"/>
</dbReference>
<proteinExistence type="predicted"/>
<dbReference type="SMART" id="SM00062">
    <property type="entry name" value="PBPb"/>
    <property type="match status" value="1"/>
</dbReference>